<name>A0A4R6QMM6_9BURK</name>
<accession>A0A4R6QMM6</accession>
<dbReference type="InParanoid" id="A0A4R6QMM6"/>
<feature type="chain" id="PRO_5020246297" description="Small secreted protein" evidence="1">
    <location>
        <begin position="21"/>
        <end position="52"/>
    </location>
</feature>
<dbReference type="EMBL" id="SNXS01000003">
    <property type="protein sequence ID" value="TDP71132.1"/>
    <property type="molecule type" value="Genomic_DNA"/>
</dbReference>
<evidence type="ECO:0000313" key="3">
    <source>
        <dbReference type="Proteomes" id="UP000295361"/>
    </source>
</evidence>
<evidence type="ECO:0008006" key="4">
    <source>
        <dbReference type="Google" id="ProtNLM"/>
    </source>
</evidence>
<reference evidence="2 3" key="1">
    <citation type="submission" date="2019-03" db="EMBL/GenBank/DDBJ databases">
        <title>Genomic Encyclopedia of Type Strains, Phase IV (KMG-IV): sequencing the most valuable type-strain genomes for metagenomic binning, comparative biology and taxonomic classification.</title>
        <authorList>
            <person name="Goeker M."/>
        </authorList>
    </citation>
    <scope>NUCLEOTIDE SEQUENCE [LARGE SCALE GENOMIC DNA]</scope>
    <source>
        <strain evidence="2 3">DSM 16998</strain>
    </source>
</reference>
<protein>
    <recommendedName>
        <fullName evidence="4">Small secreted protein</fullName>
    </recommendedName>
</protein>
<feature type="signal peptide" evidence="1">
    <location>
        <begin position="1"/>
        <end position="20"/>
    </location>
</feature>
<proteinExistence type="predicted"/>
<dbReference type="PROSITE" id="PS51257">
    <property type="entry name" value="PROKAR_LIPOPROTEIN"/>
    <property type="match status" value="1"/>
</dbReference>
<evidence type="ECO:0000256" key="1">
    <source>
        <dbReference type="SAM" id="SignalP"/>
    </source>
</evidence>
<sequence>MNAIKTTLLLFVLMNVLAIAACQPMADLDEQTVPDLGQNAQQAKGTANEAGR</sequence>
<dbReference type="AlphaFoldDB" id="A0A4R6QMM6"/>
<organism evidence="2 3">
    <name type="scientific">Roseateles toxinivorans</name>
    <dbReference type="NCBI Taxonomy" id="270368"/>
    <lineage>
        <taxon>Bacteria</taxon>
        <taxon>Pseudomonadati</taxon>
        <taxon>Pseudomonadota</taxon>
        <taxon>Betaproteobacteria</taxon>
        <taxon>Burkholderiales</taxon>
        <taxon>Sphaerotilaceae</taxon>
        <taxon>Roseateles</taxon>
    </lineage>
</organism>
<keyword evidence="1" id="KW-0732">Signal</keyword>
<dbReference type="RefSeq" id="WP_166651968.1">
    <property type="nucleotide sequence ID" value="NZ_SNXS01000003.1"/>
</dbReference>
<gene>
    <name evidence="2" type="ORF">DES47_103110</name>
</gene>
<dbReference type="Proteomes" id="UP000295361">
    <property type="component" value="Unassembled WGS sequence"/>
</dbReference>
<keyword evidence="3" id="KW-1185">Reference proteome</keyword>
<evidence type="ECO:0000313" key="2">
    <source>
        <dbReference type="EMBL" id="TDP71132.1"/>
    </source>
</evidence>
<comment type="caution">
    <text evidence="2">The sequence shown here is derived from an EMBL/GenBank/DDBJ whole genome shotgun (WGS) entry which is preliminary data.</text>
</comment>